<comment type="similarity">
    <text evidence="2 8">Belongs to the 4-toluene sulfonate uptake permease (TSUP) (TC 2.A.102) family.</text>
</comment>
<feature type="transmembrane region" description="Helical" evidence="8">
    <location>
        <begin position="167"/>
        <end position="187"/>
    </location>
</feature>
<evidence type="ECO:0000256" key="8">
    <source>
        <dbReference type="RuleBase" id="RU363041"/>
    </source>
</evidence>
<feature type="region of interest" description="Disordered" evidence="9">
    <location>
        <begin position="1"/>
        <end position="69"/>
    </location>
</feature>
<dbReference type="EMBL" id="VDUY01000006">
    <property type="protein sequence ID" value="TXL64216.1"/>
    <property type="molecule type" value="Genomic_DNA"/>
</dbReference>
<name>A0A5C8NTG7_9BURK</name>
<dbReference type="PANTHER" id="PTHR30269">
    <property type="entry name" value="TRANSMEMBRANE PROTEIN YFCA"/>
    <property type="match status" value="1"/>
</dbReference>
<proteinExistence type="inferred from homology"/>
<evidence type="ECO:0000256" key="6">
    <source>
        <dbReference type="ARBA" id="ARBA00022989"/>
    </source>
</evidence>
<keyword evidence="11" id="KW-1185">Reference proteome</keyword>
<protein>
    <recommendedName>
        <fullName evidence="8">Probable membrane transporter protein</fullName>
    </recommendedName>
</protein>
<dbReference type="PANTHER" id="PTHR30269:SF37">
    <property type="entry name" value="MEMBRANE TRANSPORTER PROTEIN"/>
    <property type="match status" value="1"/>
</dbReference>
<feature type="transmembrane region" description="Helical" evidence="8">
    <location>
        <begin position="116"/>
        <end position="136"/>
    </location>
</feature>
<keyword evidence="6 8" id="KW-1133">Transmembrane helix</keyword>
<feature type="transmembrane region" description="Helical" evidence="8">
    <location>
        <begin position="199"/>
        <end position="227"/>
    </location>
</feature>
<comment type="subcellular location">
    <subcellularLocation>
        <location evidence="1 8">Cell membrane</location>
        <topology evidence="1 8">Multi-pass membrane protein</topology>
    </subcellularLocation>
</comment>
<dbReference type="InterPro" id="IPR052017">
    <property type="entry name" value="TSUP"/>
</dbReference>
<reference evidence="10 11" key="1">
    <citation type="submission" date="2019-06" db="EMBL/GenBank/DDBJ databases">
        <title>Quisquiliibacterium sp. nov., isolated from a maize field.</title>
        <authorList>
            <person name="Lin S.-Y."/>
            <person name="Tsai C.-F."/>
            <person name="Young C.-C."/>
        </authorList>
    </citation>
    <scope>NUCLEOTIDE SEQUENCE [LARGE SCALE GENOMIC DNA]</scope>
    <source>
        <strain evidence="10 11">CC-CFT501</strain>
    </source>
</reference>
<feature type="transmembrane region" description="Helical" evidence="8">
    <location>
        <begin position="143"/>
        <end position="161"/>
    </location>
</feature>
<comment type="caution">
    <text evidence="10">The sequence shown here is derived from an EMBL/GenBank/DDBJ whole genome shotgun (WGS) entry which is preliminary data.</text>
</comment>
<dbReference type="InterPro" id="IPR002781">
    <property type="entry name" value="TM_pro_TauE-like"/>
</dbReference>
<sequence>MRHLRALPGARPSASRGAPDRQPEKVPGFGRIYRSPRAVPDRPGGPARVTCPPATGARGPPPRDAAPREDTHLPSIEFLATLAVIAAGYTVLGVTGFGSALLIVPVLAHWLPLAEVVPAILLLDVFACVLLGALSFRSVAWRELAALVPGMLAGAAFGVILPSHVPASLLLGVLGTLILLFALRGLLLARLPVLATRRLAAPAGLAAGMIETLFGVAGPVVVMYLGGRLGDPVVMRPTIAVAIVAASTTALVAIGTHSPMPSGDWIALLGAGAAIVPVALWAGGRIARRLRPAAVVRLIHLLLLASGGSLLARALAM</sequence>
<dbReference type="GO" id="GO:0005886">
    <property type="term" value="C:plasma membrane"/>
    <property type="evidence" value="ECO:0007669"/>
    <property type="project" value="UniProtKB-SubCell"/>
</dbReference>
<evidence type="ECO:0000256" key="9">
    <source>
        <dbReference type="SAM" id="MobiDB-lite"/>
    </source>
</evidence>
<evidence type="ECO:0000256" key="3">
    <source>
        <dbReference type="ARBA" id="ARBA00022448"/>
    </source>
</evidence>
<evidence type="ECO:0000313" key="11">
    <source>
        <dbReference type="Proteomes" id="UP000321548"/>
    </source>
</evidence>
<keyword evidence="4 8" id="KW-1003">Cell membrane</keyword>
<feature type="transmembrane region" description="Helical" evidence="8">
    <location>
        <begin position="265"/>
        <end position="282"/>
    </location>
</feature>
<accession>A0A5C8NTG7</accession>
<keyword evidence="3" id="KW-0813">Transport</keyword>
<evidence type="ECO:0000256" key="7">
    <source>
        <dbReference type="ARBA" id="ARBA00023136"/>
    </source>
</evidence>
<dbReference type="OrthoDB" id="5801432at2"/>
<evidence type="ECO:0000256" key="4">
    <source>
        <dbReference type="ARBA" id="ARBA00022475"/>
    </source>
</evidence>
<evidence type="ECO:0000256" key="1">
    <source>
        <dbReference type="ARBA" id="ARBA00004651"/>
    </source>
</evidence>
<evidence type="ECO:0000313" key="10">
    <source>
        <dbReference type="EMBL" id="TXL64216.1"/>
    </source>
</evidence>
<evidence type="ECO:0000256" key="2">
    <source>
        <dbReference type="ARBA" id="ARBA00009142"/>
    </source>
</evidence>
<feature type="transmembrane region" description="Helical" evidence="8">
    <location>
        <begin position="233"/>
        <end position="253"/>
    </location>
</feature>
<feature type="transmembrane region" description="Helical" evidence="8">
    <location>
        <begin position="78"/>
        <end position="104"/>
    </location>
</feature>
<evidence type="ECO:0000256" key="5">
    <source>
        <dbReference type="ARBA" id="ARBA00022692"/>
    </source>
</evidence>
<dbReference type="Pfam" id="PF01925">
    <property type="entry name" value="TauE"/>
    <property type="match status" value="1"/>
</dbReference>
<feature type="transmembrane region" description="Helical" evidence="8">
    <location>
        <begin position="294"/>
        <end position="316"/>
    </location>
</feature>
<organism evidence="10 11">
    <name type="scientific">Zeimonas arvi</name>
    <dbReference type="NCBI Taxonomy" id="2498847"/>
    <lineage>
        <taxon>Bacteria</taxon>
        <taxon>Pseudomonadati</taxon>
        <taxon>Pseudomonadota</taxon>
        <taxon>Betaproteobacteria</taxon>
        <taxon>Burkholderiales</taxon>
        <taxon>Burkholderiaceae</taxon>
        <taxon>Zeimonas</taxon>
    </lineage>
</organism>
<dbReference type="AlphaFoldDB" id="A0A5C8NTG7"/>
<keyword evidence="5 8" id="KW-0812">Transmembrane</keyword>
<keyword evidence="7 8" id="KW-0472">Membrane</keyword>
<dbReference type="Proteomes" id="UP000321548">
    <property type="component" value="Unassembled WGS sequence"/>
</dbReference>
<gene>
    <name evidence="10" type="ORF">FHP08_14860</name>
</gene>